<protein>
    <recommendedName>
        <fullName evidence="8">Ephrin RBD domain-containing protein</fullName>
    </recommendedName>
</protein>
<dbReference type="PANTHER" id="PTHR11304:SF43">
    <property type="entry name" value="EPHRIN RBD DOMAIN-CONTAINING PROTEIN"/>
    <property type="match status" value="1"/>
</dbReference>
<evidence type="ECO:0000256" key="2">
    <source>
        <dbReference type="ARBA" id="ARBA00022729"/>
    </source>
</evidence>
<dbReference type="Proteomes" id="UP001177023">
    <property type="component" value="Unassembled WGS sequence"/>
</dbReference>
<comment type="similarity">
    <text evidence="6 7">Belongs to the ephrin family.</text>
</comment>
<dbReference type="SUPFAM" id="SSF49503">
    <property type="entry name" value="Cupredoxins"/>
    <property type="match status" value="1"/>
</dbReference>
<keyword evidence="4 6" id="KW-1015">Disulfide bond</keyword>
<dbReference type="PANTHER" id="PTHR11304">
    <property type="entry name" value="EPHRIN"/>
    <property type="match status" value="1"/>
</dbReference>
<evidence type="ECO:0000256" key="7">
    <source>
        <dbReference type="RuleBase" id="RU004375"/>
    </source>
</evidence>
<sequence>MIDGQQASLLAIVCYTPLIRGWSLRIEVVGQEIFAEVNDRVQIVCPYSSILPVHQSIIYRVSQDDFFDCRLGPTAKEAGRCVSPREASSLSLAFRSFSPNPFALEYHPDRTYYFISTSDGSSEGLDRKVGGLCESRNPPLQRSLYELDHLGNELVDRVEFQIHEIGDAEAFSSSARSRLCSAIIAAVFLLCFF</sequence>
<feature type="domain" description="Ephrin RBD" evidence="8">
    <location>
        <begin position="1"/>
        <end position="144"/>
    </location>
</feature>
<evidence type="ECO:0000256" key="4">
    <source>
        <dbReference type="ARBA" id="ARBA00023157"/>
    </source>
</evidence>
<comment type="caution">
    <text evidence="9">The sequence shown here is derived from an EMBL/GenBank/DDBJ whole genome shotgun (WGS) entry which is preliminary data.</text>
</comment>
<dbReference type="EMBL" id="CATQJA010000959">
    <property type="protein sequence ID" value="CAJ0565079.1"/>
    <property type="molecule type" value="Genomic_DNA"/>
</dbReference>
<dbReference type="Gene3D" id="2.60.40.420">
    <property type="entry name" value="Cupredoxins - blue copper proteins"/>
    <property type="match status" value="1"/>
</dbReference>
<evidence type="ECO:0000313" key="9">
    <source>
        <dbReference type="EMBL" id="CAJ0565079.1"/>
    </source>
</evidence>
<name>A0AA36CAZ4_9BILA</name>
<dbReference type="Pfam" id="PF00812">
    <property type="entry name" value="Ephrin"/>
    <property type="match status" value="1"/>
</dbReference>
<evidence type="ECO:0000256" key="5">
    <source>
        <dbReference type="ARBA" id="ARBA00023180"/>
    </source>
</evidence>
<keyword evidence="3 7" id="KW-0472">Membrane</keyword>
<keyword evidence="5" id="KW-0325">Glycoprotein</keyword>
<dbReference type="InterPro" id="IPR031328">
    <property type="entry name" value="Ephrin"/>
</dbReference>
<dbReference type="InterPro" id="IPR001799">
    <property type="entry name" value="Ephrin_RBD"/>
</dbReference>
<feature type="disulfide bond" evidence="6">
    <location>
        <begin position="69"/>
        <end position="133"/>
    </location>
</feature>
<dbReference type="InterPro" id="IPR008972">
    <property type="entry name" value="Cupredoxin"/>
</dbReference>
<dbReference type="GO" id="GO:0046875">
    <property type="term" value="F:ephrin receptor binding"/>
    <property type="evidence" value="ECO:0007669"/>
    <property type="project" value="TreeGrafter"/>
</dbReference>
<keyword evidence="10" id="KW-1185">Reference proteome</keyword>
<dbReference type="GO" id="GO:0007411">
    <property type="term" value="P:axon guidance"/>
    <property type="evidence" value="ECO:0007669"/>
    <property type="project" value="TreeGrafter"/>
</dbReference>
<proteinExistence type="inferred from homology"/>
<keyword evidence="2" id="KW-0732">Signal</keyword>
<evidence type="ECO:0000256" key="3">
    <source>
        <dbReference type="ARBA" id="ARBA00023136"/>
    </source>
</evidence>
<evidence type="ECO:0000313" key="10">
    <source>
        <dbReference type="Proteomes" id="UP001177023"/>
    </source>
</evidence>
<organism evidence="9 10">
    <name type="scientific">Mesorhabditis spiculigera</name>
    <dbReference type="NCBI Taxonomy" id="96644"/>
    <lineage>
        <taxon>Eukaryota</taxon>
        <taxon>Metazoa</taxon>
        <taxon>Ecdysozoa</taxon>
        <taxon>Nematoda</taxon>
        <taxon>Chromadorea</taxon>
        <taxon>Rhabditida</taxon>
        <taxon>Rhabditina</taxon>
        <taxon>Rhabditomorpha</taxon>
        <taxon>Rhabditoidea</taxon>
        <taxon>Rhabditidae</taxon>
        <taxon>Mesorhabditinae</taxon>
        <taxon>Mesorhabditis</taxon>
    </lineage>
</organism>
<dbReference type="PROSITE" id="PS51551">
    <property type="entry name" value="EPHRIN_RBD_2"/>
    <property type="match status" value="1"/>
</dbReference>
<accession>A0AA36CAZ4</accession>
<evidence type="ECO:0000259" key="8">
    <source>
        <dbReference type="PROSITE" id="PS51551"/>
    </source>
</evidence>
<evidence type="ECO:0000256" key="6">
    <source>
        <dbReference type="PROSITE-ProRule" id="PRU00884"/>
    </source>
</evidence>
<comment type="subcellular location">
    <subcellularLocation>
        <location evidence="1">Membrane</location>
    </subcellularLocation>
</comment>
<dbReference type="PRINTS" id="PR01347">
    <property type="entry name" value="EPHRIN"/>
</dbReference>
<feature type="non-terminal residue" evidence="9">
    <location>
        <position position="1"/>
    </location>
</feature>
<comment type="caution">
    <text evidence="6">Lacks conserved residue(s) required for the propagation of feature annotation.</text>
</comment>
<dbReference type="GO" id="GO:0048013">
    <property type="term" value="P:ephrin receptor signaling pathway"/>
    <property type="evidence" value="ECO:0007669"/>
    <property type="project" value="TreeGrafter"/>
</dbReference>
<reference evidence="9" key="1">
    <citation type="submission" date="2023-06" db="EMBL/GenBank/DDBJ databases">
        <authorList>
            <person name="Delattre M."/>
        </authorList>
    </citation>
    <scope>NUCLEOTIDE SEQUENCE</scope>
    <source>
        <strain evidence="9">AF72</strain>
    </source>
</reference>
<dbReference type="GO" id="GO:0005886">
    <property type="term" value="C:plasma membrane"/>
    <property type="evidence" value="ECO:0007669"/>
    <property type="project" value="TreeGrafter"/>
</dbReference>
<gene>
    <name evidence="9" type="ORF">MSPICULIGERA_LOCUS3739</name>
</gene>
<dbReference type="AlphaFoldDB" id="A0AA36CAZ4"/>
<evidence type="ECO:0000256" key="1">
    <source>
        <dbReference type="ARBA" id="ARBA00004370"/>
    </source>
</evidence>